<proteinExistence type="predicted"/>
<feature type="domain" description="DUF2007" evidence="1">
    <location>
        <begin position="5"/>
        <end position="69"/>
    </location>
</feature>
<protein>
    <recommendedName>
        <fullName evidence="1">DUF2007 domain-containing protein</fullName>
    </recommendedName>
</protein>
<name>A0A645AH01_9ZZZZ</name>
<dbReference type="Pfam" id="PF09413">
    <property type="entry name" value="DUF2007"/>
    <property type="match status" value="1"/>
</dbReference>
<dbReference type="InterPro" id="IPR018551">
    <property type="entry name" value="DUF2007"/>
</dbReference>
<reference evidence="2" key="1">
    <citation type="submission" date="2019-08" db="EMBL/GenBank/DDBJ databases">
        <authorList>
            <person name="Kucharzyk K."/>
            <person name="Murdoch R.W."/>
            <person name="Higgins S."/>
            <person name="Loffler F."/>
        </authorList>
    </citation>
    <scope>NUCLEOTIDE SEQUENCE</scope>
</reference>
<gene>
    <name evidence="2" type="ORF">SDC9_99218</name>
</gene>
<dbReference type="InterPro" id="IPR011322">
    <property type="entry name" value="N-reg_PII-like_a/b"/>
</dbReference>
<evidence type="ECO:0000259" key="1">
    <source>
        <dbReference type="Pfam" id="PF09413"/>
    </source>
</evidence>
<evidence type="ECO:0000313" key="2">
    <source>
        <dbReference type="EMBL" id="MPM52459.1"/>
    </source>
</evidence>
<sequence>METTTLITCNNSVEANLIKGMLENNGINSFLTNENFTNLMPHLNGVLGAGVQVMVDKKDLRMAQELLEAQRNTDETICPDCGSNNITTGLGTNGFKKIITVLISLFAWIPFGNLKRTHYCKDCKTEF</sequence>
<dbReference type="SUPFAM" id="SSF54913">
    <property type="entry name" value="GlnB-like"/>
    <property type="match status" value="1"/>
</dbReference>
<dbReference type="EMBL" id="VSSQ01013872">
    <property type="protein sequence ID" value="MPM52459.1"/>
    <property type="molecule type" value="Genomic_DNA"/>
</dbReference>
<accession>A0A645AH01</accession>
<dbReference type="Gene3D" id="3.30.70.790">
    <property type="entry name" value="UreE, C-terminal domain"/>
    <property type="match status" value="1"/>
</dbReference>
<organism evidence="2">
    <name type="scientific">bioreactor metagenome</name>
    <dbReference type="NCBI Taxonomy" id="1076179"/>
    <lineage>
        <taxon>unclassified sequences</taxon>
        <taxon>metagenomes</taxon>
        <taxon>ecological metagenomes</taxon>
    </lineage>
</organism>
<dbReference type="AlphaFoldDB" id="A0A645AH01"/>
<comment type="caution">
    <text evidence="2">The sequence shown here is derived from an EMBL/GenBank/DDBJ whole genome shotgun (WGS) entry which is preliminary data.</text>
</comment>